<evidence type="ECO:0000313" key="7">
    <source>
        <dbReference type="Proteomes" id="UP001501803"/>
    </source>
</evidence>
<dbReference type="Pfam" id="PF01168">
    <property type="entry name" value="Ala_racemase_N"/>
    <property type="match status" value="1"/>
</dbReference>
<dbReference type="SUPFAM" id="SSF50621">
    <property type="entry name" value="Alanine racemase C-terminal domain-like"/>
    <property type="match status" value="1"/>
</dbReference>
<dbReference type="InterPro" id="IPR020622">
    <property type="entry name" value="Ala_racemase_pyridoxalP-BS"/>
</dbReference>
<gene>
    <name evidence="6" type="primary">alr</name>
    <name evidence="6" type="ORF">GCM10022381_28450</name>
</gene>
<feature type="domain" description="Alanine racemase C-terminal" evidence="5">
    <location>
        <begin position="246"/>
        <end position="373"/>
    </location>
</feature>
<dbReference type="InterPro" id="IPR029066">
    <property type="entry name" value="PLP-binding_barrel"/>
</dbReference>
<evidence type="ECO:0000259" key="5">
    <source>
        <dbReference type="SMART" id="SM01005"/>
    </source>
</evidence>
<feature type="active site" description="Proton acceptor; specific for L-alanine" evidence="4">
    <location>
        <position position="267"/>
    </location>
</feature>
<evidence type="ECO:0000256" key="2">
    <source>
        <dbReference type="ARBA" id="ARBA00022898"/>
    </source>
</evidence>
<dbReference type="HAMAP" id="MF_01201">
    <property type="entry name" value="Ala_racemase"/>
    <property type="match status" value="1"/>
</dbReference>
<dbReference type="PANTHER" id="PTHR30511">
    <property type="entry name" value="ALANINE RACEMASE"/>
    <property type="match status" value="1"/>
</dbReference>
<feature type="binding site" evidence="4">
    <location>
        <position position="137"/>
    </location>
    <ligand>
        <name>substrate</name>
    </ligand>
</feature>
<dbReference type="CDD" id="cd00430">
    <property type="entry name" value="PLPDE_III_AR"/>
    <property type="match status" value="1"/>
</dbReference>
<dbReference type="InterPro" id="IPR001608">
    <property type="entry name" value="Ala_racemase_N"/>
</dbReference>
<dbReference type="PRINTS" id="PR00992">
    <property type="entry name" value="ALARACEMASE"/>
</dbReference>
<evidence type="ECO:0000256" key="1">
    <source>
        <dbReference type="ARBA" id="ARBA00001933"/>
    </source>
</evidence>
<keyword evidence="2 4" id="KW-0663">Pyridoxal phosphate</keyword>
<sequence>MTQFREAVVDLDAIAANIRHLAQVVGGPDGGPLVLAVVKANAYGHGAVPVARTALAAGARWLGVADIQEGLELRRAAIVAPILAWLHGPDADFAAAIAAEIDLGLSSLAQLDRAADAAALLGRSAAVQLKLETGLSRNGAAPDEWAELFARAAVLEREGRVHVRGIMSHLSNTSPADDAESIACFDRGIASARAAGLAPELIHLAATAGALRVPESRYSMVRLGIAIYGLSPFDDADSKDLGLIPAMSVRGQIAAVRRVAAGAGVSYDYTWRAQVDSTLALVPLGYADGIPRQSSGRAEVQMGTSRYPVVGRIAMDQFVVNLGQDTAEVGDEVVLFGDPASGVPSATDWADAALSVNYEIVTRIGHRVTRSYRGGPSTEVDAQQ</sequence>
<keyword evidence="7" id="KW-1185">Reference proteome</keyword>
<feature type="binding site" evidence="4">
    <location>
        <position position="315"/>
    </location>
    <ligand>
        <name>substrate</name>
    </ligand>
</feature>
<dbReference type="SUPFAM" id="SSF51419">
    <property type="entry name" value="PLP-binding barrel"/>
    <property type="match status" value="1"/>
</dbReference>
<comment type="similarity">
    <text evidence="4">Belongs to the alanine racemase family.</text>
</comment>
<evidence type="ECO:0000313" key="6">
    <source>
        <dbReference type="EMBL" id="GAA3884593.1"/>
    </source>
</evidence>
<comment type="catalytic activity">
    <reaction evidence="4">
        <text>L-alanine = D-alanine</text>
        <dbReference type="Rhea" id="RHEA:20249"/>
        <dbReference type="ChEBI" id="CHEBI:57416"/>
        <dbReference type="ChEBI" id="CHEBI:57972"/>
        <dbReference type="EC" id="5.1.1.1"/>
    </reaction>
</comment>
<dbReference type="PANTHER" id="PTHR30511:SF0">
    <property type="entry name" value="ALANINE RACEMASE, CATABOLIC-RELATED"/>
    <property type="match status" value="1"/>
</dbReference>
<dbReference type="InterPro" id="IPR011079">
    <property type="entry name" value="Ala_racemase_C"/>
</dbReference>
<organism evidence="6 7">
    <name type="scientific">Leifsonia kafniensis</name>
    <dbReference type="NCBI Taxonomy" id="475957"/>
    <lineage>
        <taxon>Bacteria</taxon>
        <taxon>Bacillati</taxon>
        <taxon>Actinomycetota</taxon>
        <taxon>Actinomycetes</taxon>
        <taxon>Micrococcales</taxon>
        <taxon>Microbacteriaceae</taxon>
        <taxon>Leifsonia</taxon>
    </lineage>
</organism>
<dbReference type="Proteomes" id="UP001501803">
    <property type="component" value="Unassembled WGS sequence"/>
</dbReference>
<name>A0ABP7KPD9_9MICO</name>
<comment type="function">
    <text evidence="4">Catalyzes the interconversion of L-alanine and D-alanine. May also act on other amino acids.</text>
</comment>
<comment type="cofactor">
    <cofactor evidence="1 4">
        <name>pyridoxal 5'-phosphate</name>
        <dbReference type="ChEBI" id="CHEBI:597326"/>
    </cofactor>
</comment>
<evidence type="ECO:0000256" key="4">
    <source>
        <dbReference type="HAMAP-Rule" id="MF_01201"/>
    </source>
</evidence>
<protein>
    <recommendedName>
        <fullName evidence="4">Alanine racemase</fullName>
        <ecNumber evidence="4">5.1.1.1</ecNumber>
    </recommendedName>
</protein>
<comment type="caution">
    <text evidence="6">The sequence shown here is derived from an EMBL/GenBank/DDBJ whole genome shotgun (WGS) entry which is preliminary data.</text>
</comment>
<evidence type="ECO:0000256" key="3">
    <source>
        <dbReference type="ARBA" id="ARBA00023235"/>
    </source>
</evidence>
<dbReference type="EMBL" id="BAABCN010000009">
    <property type="protein sequence ID" value="GAA3884593.1"/>
    <property type="molecule type" value="Genomic_DNA"/>
</dbReference>
<dbReference type="EC" id="5.1.1.1" evidence="4"/>
<dbReference type="InterPro" id="IPR000821">
    <property type="entry name" value="Ala_racemase"/>
</dbReference>
<reference evidence="7" key="1">
    <citation type="journal article" date="2019" name="Int. J. Syst. Evol. Microbiol.">
        <title>The Global Catalogue of Microorganisms (GCM) 10K type strain sequencing project: providing services to taxonomists for standard genome sequencing and annotation.</title>
        <authorList>
            <consortium name="The Broad Institute Genomics Platform"/>
            <consortium name="The Broad Institute Genome Sequencing Center for Infectious Disease"/>
            <person name="Wu L."/>
            <person name="Ma J."/>
        </authorList>
    </citation>
    <scope>NUCLEOTIDE SEQUENCE [LARGE SCALE GENOMIC DNA]</scope>
    <source>
        <strain evidence="7">JCM 17021</strain>
    </source>
</reference>
<dbReference type="Gene3D" id="3.20.20.10">
    <property type="entry name" value="Alanine racemase"/>
    <property type="match status" value="1"/>
</dbReference>
<dbReference type="NCBIfam" id="TIGR00492">
    <property type="entry name" value="alr"/>
    <property type="match status" value="1"/>
</dbReference>
<dbReference type="PROSITE" id="PS00395">
    <property type="entry name" value="ALANINE_RACEMASE"/>
    <property type="match status" value="1"/>
</dbReference>
<dbReference type="Pfam" id="PF00842">
    <property type="entry name" value="Ala_racemase_C"/>
    <property type="match status" value="1"/>
</dbReference>
<comment type="pathway">
    <text evidence="4">Amino-acid biosynthesis; D-alanine biosynthesis; D-alanine from L-alanine: step 1/1.</text>
</comment>
<dbReference type="Gene3D" id="2.40.37.10">
    <property type="entry name" value="Lyase, Ornithine Decarboxylase, Chain A, domain 1"/>
    <property type="match status" value="1"/>
</dbReference>
<accession>A0ABP7KPD9</accession>
<dbReference type="SMART" id="SM01005">
    <property type="entry name" value="Ala_racemase_C"/>
    <property type="match status" value="1"/>
</dbReference>
<dbReference type="RefSeq" id="WP_345067893.1">
    <property type="nucleotide sequence ID" value="NZ_BAABCN010000009.1"/>
</dbReference>
<feature type="modified residue" description="N6-(pyridoxal phosphate)lysine" evidence="4">
    <location>
        <position position="39"/>
    </location>
</feature>
<dbReference type="InterPro" id="IPR009006">
    <property type="entry name" value="Ala_racemase/Decarboxylase_C"/>
</dbReference>
<feature type="active site" description="Proton acceptor; specific for D-alanine" evidence="4">
    <location>
        <position position="39"/>
    </location>
</feature>
<keyword evidence="3 4" id="KW-0413">Isomerase</keyword>
<proteinExistence type="inferred from homology"/>